<dbReference type="PROSITE" id="PS01124">
    <property type="entry name" value="HTH_ARAC_FAMILY_2"/>
    <property type="match status" value="1"/>
</dbReference>
<evidence type="ECO:0000256" key="3">
    <source>
        <dbReference type="ARBA" id="ARBA00023163"/>
    </source>
</evidence>
<evidence type="ECO:0000313" key="6">
    <source>
        <dbReference type="Proteomes" id="UP000251213"/>
    </source>
</evidence>
<dbReference type="PANTHER" id="PTHR47504:SF6">
    <property type="entry name" value="ARAC-FAMILY TRANSCRIPTIONAL REGULATOR"/>
    <property type="match status" value="1"/>
</dbReference>
<dbReference type="Gene3D" id="1.10.10.60">
    <property type="entry name" value="Homeodomain-like"/>
    <property type="match status" value="2"/>
</dbReference>
<comment type="caution">
    <text evidence="5">The sequence shown here is derived from an EMBL/GenBank/DDBJ whole genome shotgun (WGS) entry which is preliminary data.</text>
</comment>
<dbReference type="SUPFAM" id="SSF46689">
    <property type="entry name" value="Homeodomain-like"/>
    <property type="match status" value="2"/>
</dbReference>
<keyword evidence="6" id="KW-1185">Reference proteome</keyword>
<keyword evidence="1" id="KW-0805">Transcription regulation</keyword>
<protein>
    <submittedName>
        <fullName evidence="5">AraC family transcriptional regulator</fullName>
    </submittedName>
</protein>
<sequence>MKEVDSLQFQRQAIFYIEKYIQHDISLDKVANYMGFSSYHFHRLFQSVIGMSVTAYIRRRRLTLAAIDLIHTDCRILDIAVTYRFSTQESFTRAFQKMFQMPPGMYRKHYLQIRRRSRSMIPTSTVPKGWNVDGDWINYEVGIDHQTVHMGTASAFLKSRYDQANGYISLFQQIKAEPYRGKRIHLTGFLQAQNVEQVTLFFELEQEKNTLHFIQSQPLIGTSLWSPYLVSTVIPEKVDVIRFGLQLIGKGHVWLDSLQFKETEENILELYQKYLRSLPLAPVNLHFSGGVQNE</sequence>
<keyword evidence="2" id="KW-0238">DNA-binding</keyword>
<gene>
    <name evidence="5" type="ORF">DL897_14745</name>
</gene>
<proteinExistence type="predicted"/>
<dbReference type="AlphaFoldDB" id="A0A364K1Z0"/>
<accession>A0A364K1Z0</accession>
<dbReference type="InterPro" id="IPR050959">
    <property type="entry name" value="MarA-like"/>
</dbReference>
<dbReference type="Proteomes" id="UP000251213">
    <property type="component" value="Unassembled WGS sequence"/>
</dbReference>
<dbReference type="InterPro" id="IPR018060">
    <property type="entry name" value="HTH_AraC"/>
</dbReference>
<evidence type="ECO:0000259" key="4">
    <source>
        <dbReference type="PROSITE" id="PS01124"/>
    </source>
</evidence>
<dbReference type="PANTHER" id="PTHR47504">
    <property type="entry name" value="RIGHT ORIGIN-BINDING PROTEIN"/>
    <property type="match status" value="1"/>
</dbReference>
<dbReference type="InterPro" id="IPR018062">
    <property type="entry name" value="HTH_AraC-typ_CS"/>
</dbReference>
<organism evidence="5 6">
    <name type="scientific">Thermoflavimicrobium daqui</name>
    <dbReference type="NCBI Taxonomy" id="2137476"/>
    <lineage>
        <taxon>Bacteria</taxon>
        <taxon>Bacillati</taxon>
        <taxon>Bacillota</taxon>
        <taxon>Bacilli</taxon>
        <taxon>Bacillales</taxon>
        <taxon>Thermoactinomycetaceae</taxon>
        <taxon>Thermoflavimicrobium</taxon>
    </lineage>
</organism>
<reference evidence="5 6" key="1">
    <citation type="submission" date="2018-06" db="EMBL/GenBank/DDBJ databases">
        <title>Thermoflavimicrobium daqus sp. nov., a thermophilic microbe isolated from Moutai-flavour Daqu.</title>
        <authorList>
            <person name="Wang X."/>
            <person name="Zhou H."/>
        </authorList>
    </citation>
    <scope>NUCLEOTIDE SEQUENCE [LARGE SCALE GENOMIC DNA]</scope>
    <source>
        <strain evidence="5 6">FBKL4.011</strain>
    </source>
</reference>
<evidence type="ECO:0000313" key="5">
    <source>
        <dbReference type="EMBL" id="RAL22050.1"/>
    </source>
</evidence>
<evidence type="ECO:0000256" key="1">
    <source>
        <dbReference type="ARBA" id="ARBA00023015"/>
    </source>
</evidence>
<dbReference type="Gene3D" id="2.60.120.260">
    <property type="entry name" value="Galactose-binding domain-like"/>
    <property type="match status" value="1"/>
</dbReference>
<name>A0A364K1Z0_9BACL</name>
<keyword evidence="3" id="KW-0804">Transcription</keyword>
<dbReference type="GO" id="GO:0043565">
    <property type="term" value="F:sequence-specific DNA binding"/>
    <property type="evidence" value="ECO:0007669"/>
    <property type="project" value="InterPro"/>
</dbReference>
<dbReference type="EMBL" id="QJKK01000010">
    <property type="protein sequence ID" value="RAL22050.1"/>
    <property type="molecule type" value="Genomic_DNA"/>
</dbReference>
<dbReference type="SMART" id="SM00342">
    <property type="entry name" value="HTH_ARAC"/>
    <property type="match status" value="1"/>
</dbReference>
<dbReference type="PROSITE" id="PS00041">
    <property type="entry name" value="HTH_ARAC_FAMILY_1"/>
    <property type="match status" value="1"/>
</dbReference>
<evidence type="ECO:0000256" key="2">
    <source>
        <dbReference type="ARBA" id="ARBA00023125"/>
    </source>
</evidence>
<dbReference type="Pfam" id="PF12833">
    <property type="entry name" value="HTH_18"/>
    <property type="match status" value="1"/>
</dbReference>
<dbReference type="InterPro" id="IPR009057">
    <property type="entry name" value="Homeodomain-like_sf"/>
</dbReference>
<feature type="domain" description="HTH araC/xylS-type" evidence="4">
    <location>
        <begin position="11"/>
        <end position="109"/>
    </location>
</feature>
<dbReference type="GO" id="GO:0003700">
    <property type="term" value="F:DNA-binding transcription factor activity"/>
    <property type="evidence" value="ECO:0007669"/>
    <property type="project" value="InterPro"/>
</dbReference>
<reference evidence="5 6" key="2">
    <citation type="submission" date="2018-06" db="EMBL/GenBank/DDBJ databases">
        <authorList>
            <person name="Zhirakovskaya E."/>
        </authorList>
    </citation>
    <scope>NUCLEOTIDE SEQUENCE [LARGE SCALE GENOMIC DNA]</scope>
    <source>
        <strain evidence="5 6">FBKL4.011</strain>
    </source>
</reference>